<protein>
    <submittedName>
        <fullName evidence="1">Uncharacterized protein</fullName>
    </submittedName>
</protein>
<accession>A0A0R1YRF5</accession>
<proteinExistence type="predicted"/>
<dbReference type="Proteomes" id="UP000051010">
    <property type="component" value="Unassembled WGS sequence"/>
</dbReference>
<dbReference type="AlphaFoldDB" id="A0A0R1YRF5"/>
<dbReference type="RefSeq" id="WP_054735699.1">
    <property type="nucleotide sequence ID" value="NZ_AZFZ01000050.1"/>
</dbReference>
<name>A0A0R1YRF5_9LACO</name>
<sequence length="107" mass="12433">MSLEFPENMRELDDKFAIKKARDPKVTKQQVMRQTIEETFQAYLDYAEDGHYDTGKLVGNELQVLNLNNKVVKKVKPLTDSFENDFETNADRLLGYLEDEATRAARM</sequence>
<evidence type="ECO:0000313" key="1">
    <source>
        <dbReference type="EMBL" id="KRM41843.1"/>
    </source>
</evidence>
<reference evidence="1 2" key="1">
    <citation type="journal article" date="2015" name="Genome Announc.">
        <title>Expanding the biotechnology potential of lactobacilli through comparative genomics of 213 strains and associated genera.</title>
        <authorList>
            <person name="Sun Z."/>
            <person name="Harris H.M."/>
            <person name="McCann A."/>
            <person name="Guo C."/>
            <person name="Argimon S."/>
            <person name="Zhang W."/>
            <person name="Yang X."/>
            <person name="Jeffery I.B."/>
            <person name="Cooney J.C."/>
            <person name="Kagawa T.F."/>
            <person name="Liu W."/>
            <person name="Song Y."/>
            <person name="Salvetti E."/>
            <person name="Wrobel A."/>
            <person name="Rasinkangas P."/>
            <person name="Parkhill J."/>
            <person name="Rea M.C."/>
            <person name="O'Sullivan O."/>
            <person name="Ritari J."/>
            <person name="Douillard F.P."/>
            <person name="Paul Ross R."/>
            <person name="Yang R."/>
            <person name="Briner A.E."/>
            <person name="Felis G.E."/>
            <person name="de Vos W.M."/>
            <person name="Barrangou R."/>
            <person name="Klaenhammer T.R."/>
            <person name="Caufield P.W."/>
            <person name="Cui Y."/>
            <person name="Zhang H."/>
            <person name="O'Toole P.W."/>
        </authorList>
    </citation>
    <scope>NUCLEOTIDE SEQUENCE [LARGE SCALE GENOMIC DNA]</scope>
    <source>
        <strain evidence="1 2">DSM 18390</strain>
    </source>
</reference>
<comment type="caution">
    <text evidence="1">The sequence shown here is derived from an EMBL/GenBank/DDBJ whole genome shotgun (WGS) entry which is preliminary data.</text>
</comment>
<dbReference type="EMBL" id="AZFZ01000050">
    <property type="protein sequence ID" value="KRM41843.1"/>
    <property type="molecule type" value="Genomic_DNA"/>
</dbReference>
<organism evidence="1 2">
    <name type="scientific">Lentilactobacillus parafarraginis DSM 18390 = JCM 14109</name>
    <dbReference type="NCBI Taxonomy" id="1423786"/>
    <lineage>
        <taxon>Bacteria</taxon>
        <taxon>Bacillati</taxon>
        <taxon>Bacillota</taxon>
        <taxon>Bacilli</taxon>
        <taxon>Lactobacillales</taxon>
        <taxon>Lactobacillaceae</taxon>
        <taxon>Lentilactobacillus</taxon>
    </lineage>
</organism>
<evidence type="ECO:0000313" key="2">
    <source>
        <dbReference type="Proteomes" id="UP000051010"/>
    </source>
</evidence>
<gene>
    <name evidence="1" type="ORF">FD47_GL002186</name>
</gene>
<dbReference type="PATRIC" id="fig|1423786.4.peg.2297"/>